<organism evidence="3 4">
    <name type="scientific">Methyloligella solikamskensis</name>
    <dbReference type="NCBI Taxonomy" id="1177756"/>
    <lineage>
        <taxon>Bacteria</taxon>
        <taxon>Pseudomonadati</taxon>
        <taxon>Pseudomonadota</taxon>
        <taxon>Alphaproteobacteria</taxon>
        <taxon>Hyphomicrobiales</taxon>
        <taxon>Hyphomicrobiaceae</taxon>
        <taxon>Methyloligella</taxon>
    </lineage>
</organism>
<dbReference type="InterPro" id="IPR000212">
    <property type="entry name" value="DNA_helicase_UvrD/REP"/>
</dbReference>
<keyword evidence="3" id="KW-0547">Nucleotide-binding</keyword>
<name>A0ABW3J831_9HYPH</name>
<evidence type="ECO:0000313" key="4">
    <source>
        <dbReference type="Proteomes" id="UP001597102"/>
    </source>
</evidence>
<feature type="domain" description="UvrD-like helicase C-terminal" evidence="2">
    <location>
        <begin position="363"/>
        <end position="410"/>
    </location>
</feature>
<comment type="caution">
    <text evidence="3">The sequence shown here is derived from an EMBL/GenBank/DDBJ whole genome shotgun (WGS) entry which is preliminary data.</text>
</comment>
<dbReference type="RefSeq" id="WP_379086009.1">
    <property type="nucleotide sequence ID" value="NZ_JBHTJO010000001.1"/>
</dbReference>
<dbReference type="SUPFAM" id="SSF52540">
    <property type="entry name" value="P-loop containing nucleoside triphosphate hydrolases"/>
    <property type="match status" value="1"/>
</dbReference>
<evidence type="ECO:0000256" key="1">
    <source>
        <dbReference type="ARBA" id="ARBA00034923"/>
    </source>
</evidence>
<dbReference type="GO" id="GO:0005524">
    <property type="term" value="F:ATP binding"/>
    <property type="evidence" value="ECO:0007669"/>
    <property type="project" value="UniProtKB-KW"/>
</dbReference>
<evidence type="ECO:0000259" key="2">
    <source>
        <dbReference type="Pfam" id="PF13538"/>
    </source>
</evidence>
<dbReference type="EMBL" id="JBHTJO010000001">
    <property type="protein sequence ID" value="MFD0986246.1"/>
    <property type="molecule type" value="Genomic_DNA"/>
</dbReference>
<reference evidence="4" key="1">
    <citation type="journal article" date="2019" name="Int. J. Syst. Evol. Microbiol.">
        <title>The Global Catalogue of Microorganisms (GCM) 10K type strain sequencing project: providing services to taxonomists for standard genome sequencing and annotation.</title>
        <authorList>
            <consortium name="The Broad Institute Genomics Platform"/>
            <consortium name="The Broad Institute Genome Sequencing Center for Infectious Disease"/>
            <person name="Wu L."/>
            <person name="Ma J."/>
        </authorList>
    </citation>
    <scope>NUCLEOTIDE SEQUENCE [LARGE SCALE GENOMIC DNA]</scope>
    <source>
        <strain evidence="4">CCUG 61697</strain>
    </source>
</reference>
<dbReference type="PANTHER" id="PTHR11070">
    <property type="entry name" value="UVRD / RECB / PCRA DNA HELICASE FAMILY MEMBER"/>
    <property type="match status" value="1"/>
</dbReference>
<dbReference type="InterPro" id="IPR027785">
    <property type="entry name" value="UvrD-like_helicase_C"/>
</dbReference>
<dbReference type="Gene3D" id="3.40.50.300">
    <property type="entry name" value="P-loop containing nucleotide triphosphate hydrolases"/>
    <property type="match status" value="2"/>
</dbReference>
<proteinExistence type="predicted"/>
<keyword evidence="3" id="KW-0067">ATP-binding</keyword>
<dbReference type="CDD" id="cd18809">
    <property type="entry name" value="SF1_C_RecD"/>
    <property type="match status" value="1"/>
</dbReference>
<dbReference type="PANTHER" id="PTHR11070:SF2">
    <property type="entry name" value="ATP-DEPENDENT DNA HELICASE SRS2"/>
    <property type="match status" value="1"/>
</dbReference>
<dbReference type="Pfam" id="PF13538">
    <property type="entry name" value="UvrD_C_2"/>
    <property type="match status" value="1"/>
</dbReference>
<keyword evidence="4" id="KW-1185">Reference proteome</keyword>
<protein>
    <recommendedName>
        <fullName evidence="1">DNA 3'-5' helicase II</fullName>
    </recommendedName>
</protein>
<evidence type="ECO:0000313" key="3">
    <source>
        <dbReference type="EMBL" id="MFD0986246.1"/>
    </source>
</evidence>
<dbReference type="InterPro" id="IPR027417">
    <property type="entry name" value="P-loop_NTPase"/>
</dbReference>
<sequence length="430" mass="47690">MTVVAFEGPAGSGKTHRLMDELGEVIGRDPLADHQRVIALTFMHGSRRRLDARLRGLDALNRRFQAVTLDSFAWRLTQRWRRLAAYHGHDIPAAGQYGATCTLAAALLQNDSVRQWVAQSYPVVVIDEAQDFSHERSEIIRGLTQSGNVLLAFDEFQCLNTALLPIPIEGWLRNHCEPVTLEGCRRTDDAELIAAANAVRDGAALERNGNRFKIVATPGHINHVATWIANGIRWRGDGGNVALLTPSRQGGFADNAVARVGQRPVGNHNSGPFGIRWESSDDEDKAAIWGALGIAGNCTVDEAVATLAPHRTEPAVNSLRDWILRQRSMKGIDEIAADDLRRELGRLLSLRRRHGYLNEPQFAAMTIQQAKNREFDHVIVLWPYTVPNDDNQRRRLLYNAITRARRSCTVLVQGPNLLNGPPFTAAGQPQ</sequence>
<dbReference type="Proteomes" id="UP001597102">
    <property type="component" value="Unassembled WGS sequence"/>
</dbReference>
<accession>A0ABW3J831</accession>
<gene>
    <name evidence="3" type="ORF">ACFQ2F_03970</name>
</gene>